<dbReference type="PRINTS" id="PR00786">
    <property type="entry name" value="NEPRILYSIN"/>
</dbReference>
<dbReference type="SUPFAM" id="SSF55486">
    <property type="entry name" value="Metalloproteases ('zincins'), catalytic domain"/>
    <property type="match status" value="1"/>
</dbReference>
<feature type="domain" description="Peptidase M13 C-terminal" evidence="9">
    <location>
        <begin position="472"/>
        <end position="672"/>
    </location>
</feature>
<reference evidence="11" key="1">
    <citation type="journal article" date="2014" name="Int. J. Syst. Evol. Microbiol.">
        <title>Complete genome sequence of Corynebacterium casei LMG S-19264T (=DSM 44701T), isolated from a smear-ripened cheese.</title>
        <authorList>
            <consortium name="US DOE Joint Genome Institute (JGI-PGF)"/>
            <person name="Walter F."/>
            <person name="Albersmeier A."/>
            <person name="Kalinowski J."/>
            <person name="Ruckert C."/>
        </authorList>
    </citation>
    <scope>NUCLEOTIDE SEQUENCE</scope>
    <source>
        <strain evidence="11">KCTC 32182</strain>
    </source>
</reference>
<dbReference type="GO" id="GO:0016485">
    <property type="term" value="P:protein processing"/>
    <property type="evidence" value="ECO:0007669"/>
    <property type="project" value="TreeGrafter"/>
</dbReference>
<dbReference type="Gene3D" id="3.40.390.10">
    <property type="entry name" value="Collagenase (Catalytic Domain)"/>
    <property type="match status" value="1"/>
</dbReference>
<gene>
    <name evidence="11" type="ORF">GCM10011289_22110</name>
</gene>
<dbReference type="GO" id="GO:0046872">
    <property type="term" value="F:metal ion binding"/>
    <property type="evidence" value="ECO:0007669"/>
    <property type="project" value="UniProtKB-KW"/>
</dbReference>
<organism evidence="11 12">
    <name type="scientific">Paludibacterium paludis</name>
    <dbReference type="NCBI Taxonomy" id="1225769"/>
    <lineage>
        <taxon>Bacteria</taxon>
        <taxon>Pseudomonadati</taxon>
        <taxon>Pseudomonadota</taxon>
        <taxon>Betaproteobacteria</taxon>
        <taxon>Neisseriales</taxon>
        <taxon>Chromobacteriaceae</taxon>
        <taxon>Paludibacterium</taxon>
    </lineage>
</organism>
<dbReference type="EMBL" id="BMYX01000012">
    <property type="protein sequence ID" value="GGY18247.1"/>
    <property type="molecule type" value="Genomic_DNA"/>
</dbReference>
<dbReference type="PROSITE" id="PS51885">
    <property type="entry name" value="NEPRILYSIN"/>
    <property type="match status" value="1"/>
</dbReference>
<dbReference type="InterPro" id="IPR018497">
    <property type="entry name" value="Peptidase_M13_C"/>
</dbReference>
<dbReference type="InterPro" id="IPR008753">
    <property type="entry name" value="Peptidase_M13_N"/>
</dbReference>
<evidence type="ECO:0000256" key="2">
    <source>
        <dbReference type="ARBA" id="ARBA00007357"/>
    </source>
</evidence>
<dbReference type="Pfam" id="PF05649">
    <property type="entry name" value="Peptidase_M13_N"/>
    <property type="match status" value="1"/>
</dbReference>
<accession>A0A918P3I3</accession>
<dbReference type="InterPro" id="IPR042089">
    <property type="entry name" value="Peptidase_M13_dom_2"/>
</dbReference>
<evidence type="ECO:0000256" key="8">
    <source>
        <dbReference type="SAM" id="SignalP"/>
    </source>
</evidence>
<keyword evidence="8" id="KW-0732">Signal</keyword>
<proteinExistence type="inferred from homology"/>
<sequence>MRHWKRPALFLALLSGAAVAQAEVRAPDYGRYGIDLAGIDHTVRPQDNISLHANGAWLKTAVIPPERSSTGIAEALFDLNEERVRKIIEDAGARRAVSDEARKIADLYSSFMDEESIARRGLAPVAPKLAAIRALASLPDVQRYIGEAHFTPVDTPLRFYVSQDAKNSQAYLTGVGQSGLVMDRDYYLDKAPAMAEVRKAYLGYLTRLFSLSGQSDPAARAKNALDFEIRIARIQWSNVDNRDLDKTYNKKTRDEAKQAVPGLDWDLLLSASGLSAADAITLDQPSYLSALAGLLNTTPVPVLQDYLAARTLDAYAPQLTQDFVAANFAFHGKALQGRTADRPRWKKAVRGVQAALGEAVGKLYVAQYFPADAKTRAEELVRNIFKAYDQSIDGLAWMSAETRRQAHAKLAKYTVKIGYPDKWRDYGGLEVKPDDLVGNTDRAAAFAYRFQIGHLGRPVDRSEWSMTPQTVNAYYNPSNNEIVFPAAILQAPYFDAKYDDAVNYGSIGATIGHEISHGFDDEGSRFDGDGNMRNWWTTADHAHFKKLTAKLVSQYSRYEPVKGKRVNGKLTLGENIADNAGLEIAYKAYRIALGGKEAPVLDGMTGDQRFFIAFAQSWRSKARKAAILQQLISDPHTPDLYRPIGTVSNLEPFYTAFDVKPGDKMYLPPSRRFHLWW</sequence>
<name>A0A918P3I3_9NEIS</name>
<dbReference type="Pfam" id="PF01431">
    <property type="entry name" value="Peptidase_M13"/>
    <property type="match status" value="1"/>
</dbReference>
<dbReference type="Proteomes" id="UP000645257">
    <property type="component" value="Unassembled WGS sequence"/>
</dbReference>
<dbReference type="Gene3D" id="1.10.1380.10">
    <property type="entry name" value="Neutral endopeptidase , domain2"/>
    <property type="match status" value="1"/>
</dbReference>
<keyword evidence="7" id="KW-0482">Metalloprotease</keyword>
<dbReference type="InterPro" id="IPR000718">
    <property type="entry name" value="Peptidase_M13"/>
</dbReference>
<dbReference type="RefSeq" id="WP_229804691.1">
    <property type="nucleotide sequence ID" value="NZ_BMYX01000012.1"/>
</dbReference>
<protein>
    <submittedName>
        <fullName evidence="11">Peptidase M13</fullName>
    </submittedName>
</protein>
<evidence type="ECO:0000259" key="9">
    <source>
        <dbReference type="Pfam" id="PF01431"/>
    </source>
</evidence>
<keyword evidence="6" id="KW-0862">Zinc</keyword>
<comment type="similarity">
    <text evidence="2">Belongs to the peptidase M13 family.</text>
</comment>
<dbReference type="GO" id="GO:0005886">
    <property type="term" value="C:plasma membrane"/>
    <property type="evidence" value="ECO:0007669"/>
    <property type="project" value="TreeGrafter"/>
</dbReference>
<comment type="caution">
    <text evidence="11">The sequence shown here is derived from an EMBL/GenBank/DDBJ whole genome shotgun (WGS) entry which is preliminary data.</text>
</comment>
<dbReference type="PANTHER" id="PTHR11733">
    <property type="entry name" value="ZINC METALLOPROTEASE FAMILY M13 NEPRILYSIN-RELATED"/>
    <property type="match status" value="1"/>
</dbReference>
<dbReference type="PANTHER" id="PTHR11733:SF167">
    <property type="entry name" value="FI17812P1-RELATED"/>
    <property type="match status" value="1"/>
</dbReference>
<evidence type="ECO:0000256" key="4">
    <source>
        <dbReference type="ARBA" id="ARBA00022723"/>
    </source>
</evidence>
<comment type="cofactor">
    <cofactor evidence="1">
        <name>Zn(2+)</name>
        <dbReference type="ChEBI" id="CHEBI:29105"/>
    </cofactor>
</comment>
<keyword evidence="12" id="KW-1185">Reference proteome</keyword>
<evidence type="ECO:0000256" key="6">
    <source>
        <dbReference type="ARBA" id="ARBA00022833"/>
    </source>
</evidence>
<keyword evidence="3" id="KW-0645">Protease</keyword>
<evidence type="ECO:0000256" key="3">
    <source>
        <dbReference type="ARBA" id="ARBA00022670"/>
    </source>
</evidence>
<keyword evidence="4" id="KW-0479">Metal-binding</keyword>
<keyword evidence="5" id="KW-0378">Hydrolase</keyword>
<evidence type="ECO:0000313" key="11">
    <source>
        <dbReference type="EMBL" id="GGY18247.1"/>
    </source>
</evidence>
<dbReference type="CDD" id="cd08662">
    <property type="entry name" value="M13"/>
    <property type="match status" value="1"/>
</dbReference>
<evidence type="ECO:0000256" key="1">
    <source>
        <dbReference type="ARBA" id="ARBA00001947"/>
    </source>
</evidence>
<feature type="domain" description="Peptidase M13 N-terminal" evidence="10">
    <location>
        <begin position="45"/>
        <end position="420"/>
    </location>
</feature>
<dbReference type="AlphaFoldDB" id="A0A918P3I3"/>
<dbReference type="InterPro" id="IPR024079">
    <property type="entry name" value="MetalloPept_cat_dom_sf"/>
</dbReference>
<feature type="chain" id="PRO_5037640675" evidence="8">
    <location>
        <begin position="23"/>
        <end position="677"/>
    </location>
</feature>
<feature type="signal peptide" evidence="8">
    <location>
        <begin position="1"/>
        <end position="22"/>
    </location>
</feature>
<dbReference type="GO" id="GO:0004222">
    <property type="term" value="F:metalloendopeptidase activity"/>
    <property type="evidence" value="ECO:0007669"/>
    <property type="project" value="InterPro"/>
</dbReference>
<evidence type="ECO:0000256" key="5">
    <source>
        <dbReference type="ARBA" id="ARBA00022801"/>
    </source>
</evidence>
<reference evidence="11" key="2">
    <citation type="submission" date="2020-09" db="EMBL/GenBank/DDBJ databases">
        <authorList>
            <person name="Sun Q."/>
            <person name="Kim S."/>
        </authorList>
    </citation>
    <scope>NUCLEOTIDE SEQUENCE</scope>
    <source>
        <strain evidence="11">KCTC 32182</strain>
    </source>
</reference>
<evidence type="ECO:0000313" key="12">
    <source>
        <dbReference type="Proteomes" id="UP000645257"/>
    </source>
</evidence>
<evidence type="ECO:0000259" key="10">
    <source>
        <dbReference type="Pfam" id="PF05649"/>
    </source>
</evidence>
<evidence type="ECO:0000256" key="7">
    <source>
        <dbReference type="ARBA" id="ARBA00023049"/>
    </source>
</evidence>